<name>A0A1B6CB15_9HEMI</name>
<sequence>MLSALVFAFLIVGAYSKGYEQVGVCKELDYEDEFDFSKLPNKQYLVSVADVPGSEYVDGVVINTVTDKSDVFTIQATADIHTIDGKRQSQKYTNTILNGGAIEERYTDENGVDMSFYMIVLGEVPECNAVIYYRCSFEGTNSKDVINVIKNDRKPISDACASKIKTIVGGKTIDVAPTRTLPYNLKNYD</sequence>
<protein>
    <recommendedName>
        <fullName evidence="3">Lipocalin/cytosolic fatty-acid binding domain-containing protein</fullName>
    </recommendedName>
</protein>
<evidence type="ECO:0000313" key="2">
    <source>
        <dbReference type="EMBL" id="JAS10440.1"/>
    </source>
</evidence>
<feature type="signal peptide" evidence="1">
    <location>
        <begin position="1"/>
        <end position="16"/>
    </location>
</feature>
<keyword evidence="1" id="KW-0732">Signal</keyword>
<reference evidence="2" key="1">
    <citation type="submission" date="2015-12" db="EMBL/GenBank/DDBJ databases">
        <title>De novo transcriptome assembly of four potential Pierce s Disease insect vectors from Arizona vineyards.</title>
        <authorList>
            <person name="Tassone E.E."/>
        </authorList>
    </citation>
    <scope>NUCLEOTIDE SEQUENCE</scope>
</reference>
<feature type="chain" id="PRO_5008580347" description="Lipocalin/cytosolic fatty-acid binding domain-containing protein" evidence="1">
    <location>
        <begin position="17"/>
        <end position="189"/>
    </location>
</feature>
<accession>A0A1B6CB15</accession>
<evidence type="ECO:0008006" key="3">
    <source>
        <dbReference type="Google" id="ProtNLM"/>
    </source>
</evidence>
<evidence type="ECO:0000256" key="1">
    <source>
        <dbReference type="SAM" id="SignalP"/>
    </source>
</evidence>
<proteinExistence type="predicted"/>
<dbReference type="EMBL" id="GEDC01026858">
    <property type="protein sequence ID" value="JAS10440.1"/>
    <property type="molecule type" value="Transcribed_RNA"/>
</dbReference>
<organism evidence="2">
    <name type="scientific">Clastoptera arizonana</name>
    <name type="common">Arizona spittle bug</name>
    <dbReference type="NCBI Taxonomy" id="38151"/>
    <lineage>
        <taxon>Eukaryota</taxon>
        <taxon>Metazoa</taxon>
        <taxon>Ecdysozoa</taxon>
        <taxon>Arthropoda</taxon>
        <taxon>Hexapoda</taxon>
        <taxon>Insecta</taxon>
        <taxon>Pterygota</taxon>
        <taxon>Neoptera</taxon>
        <taxon>Paraneoptera</taxon>
        <taxon>Hemiptera</taxon>
        <taxon>Auchenorrhyncha</taxon>
        <taxon>Cercopoidea</taxon>
        <taxon>Clastopteridae</taxon>
        <taxon>Clastoptera</taxon>
    </lineage>
</organism>
<gene>
    <name evidence="2" type="ORF">g.4904</name>
</gene>
<dbReference type="AlphaFoldDB" id="A0A1B6CB15"/>